<comment type="similarity">
    <text evidence="4">Belongs to the metallo-dependent hydrolases superfamily. Allantoinase family.</text>
</comment>
<keyword evidence="7" id="KW-0479">Metal-binding</keyword>
<comment type="caution">
    <text evidence="11">The sequence shown here is derived from an EMBL/GenBank/DDBJ whole genome shotgun (WGS) entry which is preliminary data.</text>
</comment>
<dbReference type="NCBIfam" id="TIGR03178">
    <property type="entry name" value="allantoinase"/>
    <property type="match status" value="1"/>
</dbReference>
<dbReference type="GO" id="GO:0008270">
    <property type="term" value="F:zinc ion binding"/>
    <property type="evidence" value="ECO:0007669"/>
    <property type="project" value="InterPro"/>
</dbReference>
<dbReference type="EMBL" id="SDIL01000143">
    <property type="protein sequence ID" value="RXK35339.1"/>
    <property type="molecule type" value="Genomic_DNA"/>
</dbReference>
<accession>A0A4Q1B983</accession>
<keyword evidence="12" id="KW-1185">Reference proteome</keyword>
<dbReference type="PANTHER" id="PTHR43668">
    <property type="entry name" value="ALLANTOINASE"/>
    <property type="match status" value="1"/>
</dbReference>
<dbReference type="AlphaFoldDB" id="A0A4Q1B983"/>
<evidence type="ECO:0000256" key="7">
    <source>
        <dbReference type="ARBA" id="ARBA00022723"/>
    </source>
</evidence>
<evidence type="ECO:0000256" key="3">
    <source>
        <dbReference type="ARBA" id="ARBA00004968"/>
    </source>
</evidence>
<dbReference type="InterPro" id="IPR032466">
    <property type="entry name" value="Metal_Hydrolase"/>
</dbReference>
<dbReference type="GO" id="GO:0000256">
    <property type="term" value="P:allantoin catabolic process"/>
    <property type="evidence" value="ECO:0007669"/>
    <property type="project" value="UniProtKB-UniPathway"/>
</dbReference>
<feature type="domain" description="Amidohydrolase-related" evidence="10">
    <location>
        <begin position="60"/>
        <end position="429"/>
    </location>
</feature>
<comment type="pathway">
    <text evidence="3">Nitrogen metabolism; (S)-allantoin degradation; allantoate from (S)-allantoin: step 1/1.</text>
</comment>
<evidence type="ECO:0000313" key="11">
    <source>
        <dbReference type="EMBL" id="RXK35339.1"/>
    </source>
</evidence>
<dbReference type="InterPro" id="IPR006680">
    <property type="entry name" value="Amidohydro-rel"/>
</dbReference>
<evidence type="ECO:0000256" key="8">
    <source>
        <dbReference type="ARBA" id="ARBA00022801"/>
    </source>
</evidence>
<dbReference type="PANTHER" id="PTHR43668:SF2">
    <property type="entry name" value="ALLANTOINASE"/>
    <property type="match status" value="1"/>
</dbReference>
<organism evidence="11 12">
    <name type="scientific">Tremella mesenterica</name>
    <name type="common">Jelly fungus</name>
    <dbReference type="NCBI Taxonomy" id="5217"/>
    <lineage>
        <taxon>Eukaryota</taxon>
        <taxon>Fungi</taxon>
        <taxon>Dikarya</taxon>
        <taxon>Basidiomycota</taxon>
        <taxon>Agaricomycotina</taxon>
        <taxon>Tremellomycetes</taxon>
        <taxon>Tremellales</taxon>
        <taxon>Tremellaceae</taxon>
        <taxon>Tremella</taxon>
    </lineage>
</organism>
<protein>
    <recommendedName>
        <fullName evidence="6">allantoinase</fullName>
        <ecNumber evidence="6">3.5.2.5</ecNumber>
    </recommendedName>
</protein>
<dbReference type="Proteomes" id="UP000289152">
    <property type="component" value="Unassembled WGS sequence"/>
</dbReference>
<dbReference type="EC" id="3.5.2.5" evidence="6"/>
<keyword evidence="9" id="KW-0862">Zinc</keyword>
<dbReference type="GO" id="GO:0006145">
    <property type="term" value="P:purine nucleobase catabolic process"/>
    <property type="evidence" value="ECO:0007669"/>
    <property type="project" value="TreeGrafter"/>
</dbReference>
<dbReference type="VEuPathDB" id="FungiDB:TREMEDRAFT_57996"/>
<proteinExistence type="inferred from homology"/>
<dbReference type="SUPFAM" id="SSF51338">
    <property type="entry name" value="Composite domain of metallo-dependent hydrolases"/>
    <property type="match status" value="1"/>
</dbReference>
<evidence type="ECO:0000256" key="1">
    <source>
        <dbReference type="ARBA" id="ARBA00001756"/>
    </source>
</evidence>
<dbReference type="SUPFAM" id="SSF51556">
    <property type="entry name" value="Metallo-dependent hydrolases"/>
    <property type="match status" value="1"/>
</dbReference>
<keyword evidence="8" id="KW-0378">Hydrolase</keyword>
<dbReference type="InterPro" id="IPR050138">
    <property type="entry name" value="DHOase/Allantoinase_Hydrolase"/>
</dbReference>
<evidence type="ECO:0000259" key="10">
    <source>
        <dbReference type="Pfam" id="PF01979"/>
    </source>
</evidence>
<evidence type="ECO:0000256" key="5">
    <source>
        <dbReference type="ARBA" id="ARBA00011881"/>
    </source>
</evidence>
<dbReference type="UniPathway" id="UPA00395">
    <property type="reaction ID" value="UER00653"/>
</dbReference>
<comment type="cofactor">
    <cofactor evidence="2">
        <name>Zn(2+)</name>
        <dbReference type="ChEBI" id="CHEBI:29105"/>
    </cofactor>
</comment>
<dbReference type="OrthoDB" id="1924787at2759"/>
<evidence type="ECO:0000256" key="9">
    <source>
        <dbReference type="ARBA" id="ARBA00022833"/>
    </source>
</evidence>
<name>A0A4Q1B983_TREME</name>
<dbReference type="InParanoid" id="A0A4Q1B983"/>
<evidence type="ECO:0000256" key="6">
    <source>
        <dbReference type="ARBA" id="ARBA00012863"/>
    </source>
</evidence>
<comment type="subunit">
    <text evidence="5">Homotetramer.</text>
</comment>
<evidence type="ECO:0000256" key="4">
    <source>
        <dbReference type="ARBA" id="ARBA00010368"/>
    </source>
</evidence>
<evidence type="ECO:0000313" key="12">
    <source>
        <dbReference type="Proteomes" id="UP000289152"/>
    </source>
</evidence>
<dbReference type="GO" id="GO:0004038">
    <property type="term" value="F:allantoinase activity"/>
    <property type="evidence" value="ECO:0007669"/>
    <property type="project" value="UniProtKB-EC"/>
</dbReference>
<gene>
    <name evidence="11" type="ORF">M231_07411</name>
</gene>
<dbReference type="GO" id="GO:0050897">
    <property type="term" value="F:cobalt ion binding"/>
    <property type="evidence" value="ECO:0007669"/>
    <property type="project" value="InterPro"/>
</dbReference>
<evidence type="ECO:0000256" key="2">
    <source>
        <dbReference type="ARBA" id="ARBA00001947"/>
    </source>
</evidence>
<dbReference type="GO" id="GO:0005737">
    <property type="term" value="C:cytoplasm"/>
    <property type="evidence" value="ECO:0007669"/>
    <property type="project" value="TreeGrafter"/>
</dbReference>
<sequence length="454" mass="49571">MPRQLIVISDLAVLPNESGLRPVTLTIDLDSGRITSVLKGHEVIPDDPDNQILRLHEGHVLLPGLIDCHVHLNQPGRTAWEGFQTGTQAALSGGITTLIDMPLNSIPSTTSVDSLDVKRVEAERSGVYCDVGFWGGIVPGNEDELVPMLNKGVKGFKCFLIDSGVEEFQHVTEGDLNAACEALKNTNALILFHAEVDCGHSPEHTHADPSRYSTFLASRPPELELSALEVILRVARSYPQLRFHIVHLSAADALPRIRQARASGIQNLTVETCFHYLTLRSDDIPPLATQYKCCPPIRSEENRQRLLQGVVDGTIDYIVSDHSPCTPELKKGDFMSAWGGVSGLGLGLPLLWTELGDKVDLPRVVSWLSSKQSAQVGLAGSKGSLEVGADADFVVFDPEANTLIQEKNLIFRNKVSPYLGRQLRGKVLSTHIRGEIAYSSDQVSFSQDTLGRLL</sequence>
<dbReference type="Gene3D" id="3.20.20.140">
    <property type="entry name" value="Metal-dependent hydrolases"/>
    <property type="match status" value="1"/>
</dbReference>
<dbReference type="InterPro" id="IPR017593">
    <property type="entry name" value="Allantoinase"/>
</dbReference>
<dbReference type="Pfam" id="PF01979">
    <property type="entry name" value="Amidohydro_1"/>
    <property type="match status" value="1"/>
</dbReference>
<dbReference type="STRING" id="5217.A0A4Q1B983"/>
<dbReference type="FunFam" id="3.20.20.140:FF:000032">
    <property type="entry name" value="Allantoinase Dal1"/>
    <property type="match status" value="1"/>
</dbReference>
<comment type="catalytic activity">
    <reaction evidence="1">
        <text>(S)-allantoin + H2O = allantoate + H(+)</text>
        <dbReference type="Rhea" id="RHEA:17029"/>
        <dbReference type="ChEBI" id="CHEBI:15377"/>
        <dbReference type="ChEBI" id="CHEBI:15378"/>
        <dbReference type="ChEBI" id="CHEBI:15678"/>
        <dbReference type="ChEBI" id="CHEBI:17536"/>
        <dbReference type="EC" id="3.5.2.5"/>
    </reaction>
</comment>
<dbReference type="InterPro" id="IPR011059">
    <property type="entry name" value="Metal-dep_hydrolase_composite"/>
</dbReference>
<reference evidence="11 12" key="1">
    <citation type="submission" date="2016-06" db="EMBL/GenBank/DDBJ databases">
        <title>Evolution of pathogenesis and genome organization in the Tremellales.</title>
        <authorList>
            <person name="Cuomo C."/>
            <person name="Litvintseva A."/>
            <person name="Heitman J."/>
            <person name="Chen Y."/>
            <person name="Sun S."/>
            <person name="Springer D."/>
            <person name="Dromer F."/>
            <person name="Young S."/>
            <person name="Zeng Q."/>
            <person name="Chapman S."/>
            <person name="Gujja S."/>
            <person name="Saif S."/>
            <person name="Birren B."/>
        </authorList>
    </citation>
    <scope>NUCLEOTIDE SEQUENCE [LARGE SCALE GENOMIC DNA]</scope>
    <source>
        <strain evidence="11 12">ATCC 28783</strain>
    </source>
</reference>